<organism evidence="2 3">
    <name type="scientific">Streptococcus suis (strain GZ1)</name>
    <dbReference type="NCBI Taxonomy" id="423211"/>
    <lineage>
        <taxon>Bacteria</taxon>
        <taxon>Bacillati</taxon>
        <taxon>Bacillota</taxon>
        <taxon>Bacilli</taxon>
        <taxon>Lactobacillales</taxon>
        <taxon>Streptococcaceae</taxon>
        <taxon>Streptococcus</taxon>
    </lineage>
</organism>
<dbReference type="KEGG" id="ssw:SSGZ1_1346"/>
<dbReference type="CDD" id="cd03135">
    <property type="entry name" value="GATase1_DJ-1"/>
    <property type="match status" value="1"/>
</dbReference>
<dbReference type="AlphaFoldDB" id="D5AIY7"/>
<evidence type="ECO:0000313" key="2">
    <source>
        <dbReference type="EMBL" id="ADE31802.1"/>
    </source>
</evidence>
<dbReference type="PATRIC" id="fig|423211.3.peg.1329"/>
<sequence length="182" mass="19478">MVYMTRVAVVLADGFEEIEALASVDVFRRAHFDCQIVGLDSHEVEGSHGIRVQTDQVFDGDLSSFDLIVLPGGMPGSVHLRDSESLITELQRAVASGKSVAAICAAPIVLDKAGLLDSRHYTCFPGKEKDIPSGIHLEEDVVVDGPIITSRGAGTSLDFAYKLVDLFGGDGESLAQTMVYHS</sequence>
<dbReference type="Proteomes" id="UP000002359">
    <property type="component" value="Chromosome"/>
</dbReference>
<dbReference type="NCBIfam" id="TIGR01383">
    <property type="entry name" value="not_thiJ"/>
    <property type="match status" value="1"/>
</dbReference>
<name>D5AIY7_STRGZ</name>
<protein>
    <submittedName>
        <fullName evidence="2">4-methyl-5(B-hydroxyethyl)-thiazole monophosphate biosynthesis enzyme</fullName>
    </submittedName>
</protein>
<dbReference type="GO" id="GO:0005737">
    <property type="term" value="C:cytoplasm"/>
    <property type="evidence" value="ECO:0007669"/>
    <property type="project" value="TreeGrafter"/>
</dbReference>
<dbReference type="HOGENOM" id="CLU_000445_44_2_9"/>
<evidence type="ECO:0000313" key="3">
    <source>
        <dbReference type="Proteomes" id="UP000002359"/>
    </source>
</evidence>
<gene>
    <name evidence="2" type="ordered locus">SSGZ1_1346</name>
</gene>
<dbReference type="InterPro" id="IPR002818">
    <property type="entry name" value="DJ-1/PfpI"/>
</dbReference>
<dbReference type="PANTHER" id="PTHR48094:SF12">
    <property type="entry name" value="PARKINSON DISEASE PROTEIN 7 HOMOLOG"/>
    <property type="match status" value="1"/>
</dbReference>
<accession>D5AIY7</accession>
<dbReference type="InterPro" id="IPR029062">
    <property type="entry name" value="Class_I_gatase-like"/>
</dbReference>
<dbReference type="InterPro" id="IPR050325">
    <property type="entry name" value="Prot/Nucl_acid_deglycase"/>
</dbReference>
<dbReference type="EMBL" id="CP000837">
    <property type="protein sequence ID" value="ADE31802.1"/>
    <property type="molecule type" value="Genomic_DNA"/>
</dbReference>
<feature type="domain" description="DJ-1/PfpI" evidence="1">
    <location>
        <begin position="6"/>
        <end position="165"/>
    </location>
</feature>
<proteinExistence type="predicted"/>
<dbReference type="Gene3D" id="3.40.50.880">
    <property type="match status" value="1"/>
</dbReference>
<dbReference type="SUPFAM" id="SSF52317">
    <property type="entry name" value="Class I glutamine amidotransferase-like"/>
    <property type="match status" value="1"/>
</dbReference>
<evidence type="ECO:0000259" key="1">
    <source>
        <dbReference type="Pfam" id="PF01965"/>
    </source>
</evidence>
<dbReference type="InterPro" id="IPR006287">
    <property type="entry name" value="DJ-1"/>
</dbReference>
<dbReference type="PANTHER" id="PTHR48094">
    <property type="entry name" value="PROTEIN/NUCLEIC ACID DEGLYCASE DJ-1-RELATED"/>
    <property type="match status" value="1"/>
</dbReference>
<dbReference type="Pfam" id="PF01965">
    <property type="entry name" value="DJ-1_PfpI"/>
    <property type="match status" value="1"/>
</dbReference>
<reference evidence="2 3" key="1">
    <citation type="journal article" date="2009" name="J. Infect. Dis.">
        <title>Clinical, experimental, and genomic differences between intermediately pathogenic, highly pathogenic, and epidemic Streptococcus suis.</title>
        <authorList>
            <person name="Ye C."/>
            <person name="Zheng H."/>
            <person name="Zhang J."/>
            <person name="Jing H."/>
            <person name="Wang L."/>
            <person name="Xiong Y."/>
            <person name="Wang W."/>
            <person name="Zhou Z."/>
            <person name="Sun Q."/>
            <person name="Luo X."/>
            <person name="Du H."/>
            <person name="Gottschalk M."/>
            <person name="Xu J."/>
        </authorList>
    </citation>
    <scope>NUCLEOTIDE SEQUENCE [LARGE SCALE GENOMIC DNA]</scope>
    <source>
        <strain evidence="2 3">GZ1</strain>
    </source>
</reference>